<sequence>MGTSKDATRNATEALVLEFHATADSLTTNGLEKFYGKNATLRNGNEEEVEGVDGIRKVYPSLFILQAQTFFEGVFPLLKSMKHELVDVDRIGNKIYQSVFITYVVENDSEEREIRIPVLGKMFLIEDGEEEGKMSRFEVFANTSEVFARIEDIRKMA</sequence>
<accession>A0A4Z1JIR7</accession>
<evidence type="ECO:0000313" key="1">
    <source>
        <dbReference type="EMBL" id="TGO73468.1"/>
    </source>
</evidence>
<dbReference type="AlphaFoldDB" id="A0A4Z1JIR7"/>
<dbReference type="EMBL" id="PQXM01000356">
    <property type="protein sequence ID" value="TGO73468.1"/>
    <property type="molecule type" value="Genomic_DNA"/>
</dbReference>
<organism evidence="1 2">
    <name type="scientific">Botrytis elliptica</name>
    <dbReference type="NCBI Taxonomy" id="278938"/>
    <lineage>
        <taxon>Eukaryota</taxon>
        <taxon>Fungi</taxon>
        <taxon>Dikarya</taxon>
        <taxon>Ascomycota</taxon>
        <taxon>Pezizomycotina</taxon>
        <taxon>Leotiomycetes</taxon>
        <taxon>Helotiales</taxon>
        <taxon>Sclerotiniaceae</taxon>
        <taxon>Botrytis</taxon>
    </lineage>
</organism>
<protein>
    <recommendedName>
        <fullName evidence="3">SnoaL-like domain-containing protein</fullName>
    </recommendedName>
</protein>
<evidence type="ECO:0008006" key="3">
    <source>
        <dbReference type="Google" id="ProtNLM"/>
    </source>
</evidence>
<keyword evidence="2" id="KW-1185">Reference proteome</keyword>
<reference evidence="1 2" key="1">
    <citation type="submission" date="2017-12" db="EMBL/GenBank/DDBJ databases">
        <title>Comparative genomics of Botrytis spp.</title>
        <authorList>
            <person name="Valero-Jimenez C.A."/>
            <person name="Tapia P."/>
            <person name="Veloso J."/>
            <person name="Silva-Moreno E."/>
            <person name="Staats M."/>
            <person name="Valdes J.H."/>
            <person name="Van Kan J.A.L."/>
        </authorList>
    </citation>
    <scope>NUCLEOTIDE SEQUENCE [LARGE SCALE GENOMIC DNA]</scope>
    <source>
        <strain evidence="1 2">Be9601</strain>
    </source>
</reference>
<evidence type="ECO:0000313" key="2">
    <source>
        <dbReference type="Proteomes" id="UP000297229"/>
    </source>
</evidence>
<proteinExistence type="predicted"/>
<name>A0A4Z1JIR7_9HELO</name>
<dbReference type="Proteomes" id="UP000297229">
    <property type="component" value="Unassembled WGS sequence"/>
</dbReference>
<gene>
    <name evidence="1" type="ORF">BELL_0358g00030</name>
</gene>
<comment type="caution">
    <text evidence="1">The sequence shown here is derived from an EMBL/GenBank/DDBJ whole genome shotgun (WGS) entry which is preliminary data.</text>
</comment>